<dbReference type="EMBL" id="JACJQL010000071">
    <property type="protein sequence ID" value="MBD2254936.1"/>
    <property type="molecule type" value="Genomic_DNA"/>
</dbReference>
<dbReference type="RefSeq" id="WP_190571454.1">
    <property type="nucleotide sequence ID" value="NZ_JACJQL010000071.1"/>
</dbReference>
<evidence type="ECO:0008006" key="3">
    <source>
        <dbReference type="Google" id="ProtNLM"/>
    </source>
</evidence>
<name>A0ABR8BQ56_9NOSO</name>
<evidence type="ECO:0000313" key="2">
    <source>
        <dbReference type="Proteomes" id="UP000621307"/>
    </source>
</evidence>
<gene>
    <name evidence="1" type="ORF">H6G14_27310</name>
</gene>
<evidence type="ECO:0000313" key="1">
    <source>
        <dbReference type="EMBL" id="MBD2254936.1"/>
    </source>
</evidence>
<protein>
    <recommendedName>
        <fullName evidence="3">Integrase</fullName>
    </recommendedName>
</protein>
<reference evidence="1 2" key="1">
    <citation type="journal article" date="2020" name="ISME J.">
        <title>Comparative genomics reveals insights into cyanobacterial evolution and habitat adaptation.</title>
        <authorList>
            <person name="Chen M.Y."/>
            <person name="Teng W.K."/>
            <person name="Zhao L."/>
            <person name="Hu C.X."/>
            <person name="Zhou Y.K."/>
            <person name="Han B.P."/>
            <person name="Song L.R."/>
            <person name="Shu W.S."/>
        </authorList>
    </citation>
    <scope>NUCLEOTIDE SEQUENCE [LARGE SCALE GENOMIC DNA]</scope>
    <source>
        <strain evidence="1 2">FACHB-3921</strain>
    </source>
</reference>
<sequence length="800" mass="94550">MKNVAKITTIKDAYERYIQEFPSRMKSVKTAIVRYLLPYSGLNLDFHVFPNQPLTRQQNKKGLDLSSKLKIEEFSDLERVLSWQEKVFVSLNANQNVRSVFKSYLRHFLIWCQEQGLIKPKQSQDWSIPVTYTGSSRRHNRGNKQKYPITNRHLLVSYRVKIEQLSQTVQDQLREFEAFWIDPHYSNQRPIPGCVEEMTYSLCIKFILQILGWLALDKLAYYHQMREHAHAKHEKNPCYESDWLLVDAQPPVWIEELHKKYPPKSLNMLQLEDLVSVIDIRTDPLNMVIAKDEMFQAQSSNLEIQQLLAELQFELKAQNASLSFDLGLRLGKALHQNQNAVEEIRKFNSIIQREEVKELRKLESQEVAKSVRSFLNDYIKWLKYQHNPFNKSDGYRISTNYILKFYHATMNLAKFLYREITDSVMYPNYTDIPVIMELRKMRTEEENCRSKPNPVNSIKRNPSWQELGQLLKVLLSLCSPRLQRHEKWNVNLGRLRPQTAVAKDFQRYLIMMFFRIIAPDRQHVVRQLRVHDTLKLYWINWKTGEYEEAPWDSKCKRYKAYYNTYTKLYYLDPADANDEKGNVPHHPKGKAFEWIVDLDETQTKTDQANSYRIPKIYNPELQAWLYGREDYSETWQNWPSRAHTRQKSRYRVQQFNWCGYVDFETNQLSGFRDIFQPKHDYVFTQSNGEPFSVKSLRGLYENIIWSHLGVRANPHGVRSSATTYFESQGMTDAESKSLAALKNHSPEMQDSPAYNKLRALEKTVRASKMITEDFLKQYDLSPEEYGLHSDMEESGSNSAY</sequence>
<keyword evidence="2" id="KW-1185">Reference proteome</keyword>
<proteinExistence type="predicted"/>
<accession>A0ABR8BQ56</accession>
<comment type="caution">
    <text evidence="1">The sequence shown here is derived from an EMBL/GenBank/DDBJ whole genome shotgun (WGS) entry which is preliminary data.</text>
</comment>
<organism evidence="1 2">
    <name type="scientific">Nostoc parmelioides FACHB-3921</name>
    <dbReference type="NCBI Taxonomy" id="2692909"/>
    <lineage>
        <taxon>Bacteria</taxon>
        <taxon>Bacillati</taxon>
        <taxon>Cyanobacteriota</taxon>
        <taxon>Cyanophyceae</taxon>
        <taxon>Nostocales</taxon>
        <taxon>Nostocaceae</taxon>
        <taxon>Nostoc</taxon>
    </lineage>
</organism>
<dbReference type="Proteomes" id="UP000621307">
    <property type="component" value="Unassembled WGS sequence"/>
</dbReference>